<feature type="transmembrane region" description="Helical" evidence="1">
    <location>
        <begin position="12"/>
        <end position="33"/>
    </location>
</feature>
<comment type="caution">
    <text evidence="2">The sequence shown here is derived from an EMBL/GenBank/DDBJ whole genome shotgun (WGS) entry which is preliminary data.</text>
</comment>
<organism evidence="2 3">
    <name type="scientific">Loxostege sticticalis</name>
    <name type="common">Beet webworm moth</name>
    <dbReference type="NCBI Taxonomy" id="481309"/>
    <lineage>
        <taxon>Eukaryota</taxon>
        <taxon>Metazoa</taxon>
        <taxon>Ecdysozoa</taxon>
        <taxon>Arthropoda</taxon>
        <taxon>Hexapoda</taxon>
        <taxon>Insecta</taxon>
        <taxon>Pterygota</taxon>
        <taxon>Neoptera</taxon>
        <taxon>Endopterygota</taxon>
        <taxon>Lepidoptera</taxon>
        <taxon>Glossata</taxon>
        <taxon>Ditrysia</taxon>
        <taxon>Pyraloidea</taxon>
        <taxon>Crambidae</taxon>
        <taxon>Pyraustinae</taxon>
        <taxon>Loxostege</taxon>
    </lineage>
</organism>
<proteinExistence type="predicted"/>
<dbReference type="AlphaFoldDB" id="A0ABD0S929"/>
<sequence>MKTLRHSAPTNILFLVYKALCQSLIIYCIRVWGGAAKTILIDLERAQRAVLKVMLHKPFRFNTDELYRDCRVLRVRQLFILRATMHMHRATLKSNNYEQLANQRVFKVPTPAIRTTFAGRQPHYLLPYVYNVVCRKLELRYLTTHQLKQTVTRH</sequence>
<evidence type="ECO:0008006" key="4">
    <source>
        <dbReference type="Google" id="ProtNLM"/>
    </source>
</evidence>
<keyword evidence="1" id="KW-0812">Transmembrane</keyword>
<gene>
    <name evidence="2" type="ORF">ABMA28_010690</name>
</gene>
<evidence type="ECO:0000313" key="2">
    <source>
        <dbReference type="EMBL" id="KAL0810570.1"/>
    </source>
</evidence>
<dbReference type="Proteomes" id="UP001549921">
    <property type="component" value="Unassembled WGS sequence"/>
</dbReference>
<keyword evidence="1" id="KW-0472">Membrane</keyword>
<keyword evidence="1" id="KW-1133">Transmembrane helix</keyword>
<protein>
    <recommendedName>
        <fullName evidence="4">RNA-directed DNA polymerase from mobile element jockey</fullName>
    </recommendedName>
</protein>
<evidence type="ECO:0000313" key="3">
    <source>
        <dbReference type="Proteomes" id="UP001549921"/>
    </source>
</evidence>
<reference evidence="2 3" key="1">
    <citation type="submission" date="2024-06" db="EMBL/GenBank/DDBJ databases">
        <title>A chromosome-level genome assembly of beet webworm, Loxostege sticticalis.</title>
        <authorList>
            <person name="Zhang Y."/>
        </authorList>
    </citation>
    <scope>NUCLEOTIDE SEQUENCE [LARGE SCALE GENOMIC DNA]</scope>
    <source>
        <strain evidence="2">AQ028</strain>
        <tissue evidence="2">Male pupae</tissue>
    </source>
</reference>
<evidence type="ECO:0000256" key="1">
    <source>
        <dbReference type="SAM" id="Phobius"/>
    </source>
</evidence>
<name>A0ABD0S929_LOXSC</name>
<dbReference type="EMBL" id="JBEDNZ010000026">
    <property type="protein sequence ID" value="KAL0810570.1"/>
    <property type="molecule type" value="Genomic_DNA"/>
</dbReference>
<accession>A0ABD0S929</accession>